<protein>
    <submittedName>
        <fullName evidence="3">Uncharacterized protein</fullName>
    </submittedName>
</protein>
<reference evidence="3 4" key="1">
    <citation type="journal article" date="2017" name="Genome Announc.">
        <title>Genome sequence of the saprophytic ascomycete Epicoccum nigrum ICMP 19927 strain isolated from New Zealand.</title>
        <authorList>
            <person name="Fokin M."/>
            <person name="Fleetwood D."/>
            <person name="Weir B.S."/>
            <person name="Villas-Boas S.G."/>
        </authorList>
    </citation>
    <scope>NUCLEOTIDE SEQUENCE [LARGE SCALE GENOMIC DNA]</scope>
    <source>
        <strain evidence="3 4">ICMP 19927</strain>
    </source>
</reference>
<keyword evidence="4" id="KW-1185">Reference proteome</keyword>
<proteinExistence type="predicted"/>
<organism evidence="3 4">
    <name type="scientific">Epicoccum nigrum</name>
    <name type="common">Soil fungus</name>
    <name type="synonym">Epicoccum purpurascens</name>
    <dbReference type="NCBI Taxonomy" id="105696"/>
    <lineage>
        <taxon>Eukaryota</taxon>
        <taxon>Fungi</taxon>
        <taxon>Dikarya</taxon>
        <taxon>Ascomycota</taxon>
        <taxon>Pezizomycotina</taxon>
        <taxon>Dothideomycetes</taxon>
        <taxon>Pleosporomycetidae</taxon>
        <taxon>Pleosporales</taxon>
        <taxon>Pleosporineae</taxon>
        <taxon>Didymellaceae</taxon>
        <taxon>Epicoccum</taxon>
    </lineage>
</organism>
<dbReference type="AlphaFoldDB" id="A0A1Y2LK12"/>
<gene>
    <name evidence="3" type="ORF">B5807_11059</name>
</gene>
<name>A0A1Y2LK12_EPING</name>
<dbReference type="InParanoid" id="A0A1Y2LK12"/>
<feature type="coiled-coil region" evidence="1">
    <location>
        <begin position="75"/>
        <end position="112"/>
    </location>
</feature>
<accession>A0A1Y2LK12</accession>
<evidence type="ECO:0000256" key="2">
    <source>
        <dbReference type="SAM" id="MobiDB-lite"/>
    </source>
</evidence>
<feature type="compositionally biased region" description="Polar residues" evidence="2">
    <location>
        <begin position="10"/>
        <end position="20"/>
    </location>
</feature>
<feature type="region of interest" description="Disordered" evidence="2">
    <location>
        <begin position="1"/>
        <end position="24"/>
    </location>
</feature>
<evidence type="ECO:0000313" key="4">
    <source>
        <dbReference type="Proteomes" id="UP000193240"/>
    </source>
</evidence>
<dbReference type="EMBL" id="KZ107858">
    <property type="protein sequence ID" value="OSS44343.1"/>
    <property type="molecule type" value="Genomic_DNA"/>
</dbReference>
<dbReference type="Proteomes" id="UP000193240">
    <property type="component" value="Unassembled WGS sequence"/>
</dbReference>
<feature type="region of interest" description="Disordered" evidence="2">
    <location>
        <begin position="163"/>
        <end position="182"/>
    </location>
</feature>
<evidence type="ECO:0000313" key="3">
    <source>
        <dbReference type="EMBL" id="OSS44343.1"/>
    </source>
</evidence>
<keyword evidence="1" id="KW-0175">Coiled coil</keyword>
<sequence length="182" mass="20336">MTTALPPLPTSMTISLQGSNQRDDTTTVDTALTQDDIDAKAERFRLDIASGYKPNTADMAIIDTCLKAARAEISISRKQERIKLHEELLDLYEKSSKQHVELTEQNQELERIARNNPAEREMVLLLLHLSYACVDISGGKKRVLERRMEESLAAMRAEFRDEVGGVGQDAEADTNADSQESN</sequence>
<evidence type="ECO:0000256" key="1">
    <source>
        <dbReference type="SAM" id="Coils"/>
    </source>
</evidence>